<feature type="region of interest" description="Disordered" evidence="1">
    <location>
        <begin position="445"/>
        <end position="492"/>
    </location>
</feature>
<dbReference type="InterPro" id="IPR025558">
    <property type="entry name" value="DUF4283"/>
</dbReference>
<evidence type="ECO:0000313" key="4">
    <source>
        <dbReference type="Proteomes" id="UP001472677"/>
    </source>
</evidence>
<dbReference type="Pfam" id="PF14111">
    <property type="entry name" value="DUF4283"/>
    <property type="match status" value="1"/>
</dbReference>
<dbReference type="EMBL" id="JBBPBM010000064">
    <property type="protein sequence ID" value="KAK8515175.1"/>
    <property type="molecule type" value="Genomic_DNA"/>
</dbReference>
<evidence type="ECO:0000313" key="3">
    <source>
        <dbReference type="EMBL" id="KAK8515175.1"/>
    </source>
</evidence>
<evidence type="ECO:0000259" key="2">
    <source>
        <dbReference type="Pfam" id="PF14111"/>
    </source>
</evidence>
<name>A0ABR2C700_9ROSI</name>
<reference evidence="3 4" key="1">
    <citation type="journal article" date="2024" name="G3 (Bethesda)">
        <title>Genome assembly of Hibiscus sabdariffa L. provides insights into metabolisms of medicinal natural products.</title>
        <authorList>
            <person name="Kim T."/>
        </authorList>
    </citation>
    <scope>NUCLEOTIDE SEQUENCE [LARGE SCALE GENOMIC DNA]</scope>
    <source>
        <strain evidence="3">TK-2024</strain>
        <tissue evidence="3">Old leaves</tissue>
    </source>
</reference>
<protein>
    <recommendedName>
        <fullName evidence="2">DUF4283 domain-containing protein</fullName>
    </recommendedName>
</protein>
<dbReference type="Proteomes" id="UP001472677">
    <property type="component" value="Unassembled WGS sequence"/>
</dbReference>
<keyword evidence="4" id="KW-1185">Reference proteome</keyword>
<organism evidence="3 4">
    <name type="scientific">Hibiscus sabdariffa</name>
    <name type="common">roselle</name>
    <dbReference type="NCBI Taxonomy" id="183260"/>
    <lineage>
        <taxon>Eukaryota</taxon>
        <taxon>Viridiplantae</taxon>
        <taxon>Streptophyta</taxon>
        <taxon>Embryophyta</taxon>
        <taxon>Tracheophyta</taxon>
        <taxon>Spermatophyta</taxon>
        <taxon>Magnoliopsida</taxon>
        <taxon>eudicotyledons</taxon>
        <taxon>Gunneridae</taxon>
        <taxon>Pentapetalae</taxon>
        <taxon>rosids</taxon>
        <taxon>malvids</taxon>
        <taxon>Malvales</taxon>
        <taxon>Malvaceae</taxon>
        <taxon>Malvoideae</taxon>
        <taxon>Hibiscus</taxon>
    </lineage>
</organism>
<evidence type="ECO:0000256" key="1">
    <source>
        <dbReference type="SAM" id="MobiDB-lite"/>
    </source>
</evidence>
<sequence>MTNKERVFTPTIQWDSMNDDSHFLIIGKLISSNPIDDNAVVRAFQGIWKHDKIVSITTVKSSYYRIEFPTEDIRNDILSRGPWTFKGDWLALAALNPAYSIDEYTFLSMNVWIRIYGIPSILMDDDDIANHTGNSLGTMIGKVVKVDTRRIDLNMVDYLRIGIVLDVTKPVRCCVAIGGSGPSPKLCPLQYERLPTLCHGYGIIGHALDACATFKPAPNSKLQYGDWLRYIPPKKQELNTRSKGSIRYLDGARNSKPKAAANGKLSSSPLSYEVVKLTITVADAESTNVPINPVAATVPMDVVMGTPILAAIDPLGTISAMEPKLAAATKPIEPNVPVANTTQVAGMIPIKATTNSFGGLEGFIDFLANPTETTTEVPYLLDNMSLDSATTTILPIPREGGLEYDMGKSFLAMSSMLFMFDDWLSKKSSPHTATIDEETPLVIARGAKRRSSMQNDNKLKKPRPPIVSKTRAAMSSVKNSPAKVDSQPRRGK</sequence>
<dbReference type="InterPro" id="IPR040256">
    <property type="entry name" value="At4g02000-like"/>
</dbReference>
<dbReference type="PANTHER" id="PTHR31286">
    <property type="entry name" value="GLYCINE-RICH CELL WALL STRUCTURAL PROTEIN 1.8-LIKE"/>
    <property type="match status" value="1"/>
</dbReference>
<dbReference type="PANTHER" id="PTHR31286:SF180">
    <property type="entry name" value="OS10G0362600 PROTEIN"/>
    <property type="match status" value="1"/>
</dbReference>
<proteinExistence type="predicted"/>
<comment type="caution">
    <text evidence="3">The sequence shown here is derived from an EMBL/GenBank/DDBJ whole genome shotgun (WGS) entry which is preliminary data.</text>
</comment>
<feature type="domain" description="DUF4283" evidence="2">
    <location>
        <begin position="24"/>
        <end position="101"/>
    </location>
</feature>
<gene>
    <name evidence="3" type="ORF">V6N12_019223</name>
</gene>
<accession>A0ABR2C700</accession>